<feature type="transmembrane region" description="Helical" evidence="1">
    <location>
        <begin position="134"/>
        <end position="157"/>
    </location>
</feature>
<feature type="transmembrane region" description="Helical" evidence="1">
    <location>
        <begin position="21"/>
        <end position="38"/>
    </location>
</feature>
<name>A0A149PGB9_9BURK</name>
<dbReference type="EMBL" id="LRBG01000037">
    <property type="protein sequence ID" value="KXU84058.1"/>
    <property type="molecule type" value="Genomic_DNA"/>
</dbReference>
<dbReference type="Pfam" id="PF03729">
    <property type="entry name" value="DUF308"/>
    <property type="match status" value="1"/>
</dbReference>
<organism evidence="2 3">
    <name type="scientific">Paraburkholderia monticola</name>
    <dbReference type="NCBI Taxonomy" id="1399968"/>
    <lineage>
        <taxon>Bacteria</taxon>
        <taxon>Pseudomonadati</taxon>
        <taxon>Pseudomonadota</taxon>
        <taxon>Betaproteobacteria</taxon>
        <taxon>Burkholderiales</taxon>
        <taxon>Burkholderiaceae</taxon>
        <taxon>Paraburkholderia</taxon>
    </lineage>
</organism>
<feature type="transmembrane region" description="Helical" evidence="1">
    <location>
        <begin position="103"/>
        <end position="122"/>
    </location>
</feature>
<feature type="transmembrane region" description="Helical" evidence="1">
    <location>
        <begin position="163"/>
        <end position="183"/>
    </location>
</feature>
<dbReference type="AlphaFoldDB" id="A0A149PGB9"/>
<keyword evidence="3" id="KW-1185">Reference proteome</keyword>
<gene>
    <name evidence="2" type="ORF">CI15_26515</name>
</gene>
<dbReference type="STRING" id="1399968.CI15_26515"/>
<protein>
    <recommendedName>
        <fullName evidence="4">DUF308 domain-containing protein</fullName>
    </recommendedName>
</protein>
<dbReference type="Proteomes" id="UP000075613">
    <property type="component" value="Unassembled WGS sequence"/>
</dbReference>
<proteinExistence type="predicted"/>
<keyword evidence="1" id="KW-0812">Transmembrane</keyword>
<dbReference type="OrthoDB" id="960912at2"/>
<evidence type="ECO:0008006" key="4">
    <source>
        <dbReference type="Google" id="ProtNLM"/>
    </source>
</evidence>
<reference evidence="2 3" key="1">
    <citation type="journal article" date="2015" name="Int. J. Syst. Evol. Microbiol.">
        <title>Burkholderia monticola sp. nov., isolated from mountain soil.</title>
        <authorList>
            <person name="Baek I."/>
            <person name="Seo B."/>
            <person name="Lee I."/>
            <person name="Yi H."/>
            <person name="Chun J."/>
        </authorList>
    </citation>
    <scope>NUCLEOTIDE SEQUENCE [LARGE SCALE GENOMIC DNA]</scope>
    <source>
        <strain evidence="2 3">JC2948</strain>
    </source>
</reference>
<evidence type="ECO:0000256" key="1">
    <source>
        <dbReference type="SAM" id="Phobius"/>
    </source>
</evidence>
<dbReference type="InterPro" id="IPR005325">
    <property type="entry name" value="DUF308_memb"/>
</dbReference>
<comment type="caution">
    <text evidence="2">The sequence shown here is derived from an EMBL/GenBank/DDBJ whole genome shotgun (WGS) entry which is preliminary data.</text>
</comment>
<evidence type="ECO:0000313" key="2">
    <source>
        <dbReference type="EMBL" id="KXU84058.1"/>
    </source>
</evidence>
<sequence length="191" mass="20376">MFECHITSSRIREERWLKSYYSVRAIFSAIWVALAFVIGKQTGAPVAALLVIYPAWDALANVIDMSRSGGTGTNPTQAINIVVSAITTVVVLLALSIGAPPILVIFGVWAIVSGLLQLATAVRRWTDLGAQWPMILSGAQSALAGIFFILQSGALIPPAIFKIAGYAGVGAIYFLISAVWLHAKHARLNAT</sequence>
<accession>A0A149PGB9</accession>
<feature type="transmembrane region" description="Helical" evidence="1">
    <location>
        <begin position="78"/>
        <end position="97"/>
    </location>
</feature>
<evidence type="ECO:0000313" key="3">
    <source>
        <dbReference type="Proteomes" id="UP000075613"/>
    </source>
</evidence>
<keyword evidence="1" id="KW-0472">Membrane</keyword>
<keyword evidence="1" id="KW-1133">Transmembrane helix</keyword>
<dbReference type="RefSeq" id="WP_062133498.1">
    <property type="nucleotide sequence ID" value="NZ_LRBG01000037.1"/>
</dbReference>
<feature type="transmembrane region" description="Helical" evidence="1">
    <location>
        <begin position="44"/>
        <end position="66"/>
    </location>
</feature>